<proteinExistence type="predicted"/>
<name>A0A3N2D0J7_9MICO</name>
<organism evidence="1 2">
    <name type="scientific">Salana multivorans</name>
    <dbReference type="NCBI Taxonomy" id="120377"/>
    <lineage>
        <taxon>Bacteria</taxon>
        <taxon>Bacillati</taxon>
        <taxon>Actinomycetota</taxon>
        <taxon>Actinomycetes</taxon>
        <taxon>Micrococcales</taxon>
        <taxon>Beutenbergiaceae</taxon>
        <taxon>Salana</taxon>
    </lineage>
</organism>
<comment type="caution">
    <text evidence="1">The sequence shown here is derived from an EMBL/GenBank/DDBJ whole genome shotgun (WGS) entry which is preliminary data.</text>
</comment>
<dbReference type="AlphaFoldDB" id="A0A3N2D0J7"/>
<keyword evidence="2" id="KW-1185">Reference proteome</keyword>
<evidence type="ECO:0000313" key="2">
    <source>
        <dbReference type="Proteomes" id="UP000275356"/>
    </source>
</evidence>
<evidence type="ECO:0000313" key="1">
    <source>
        <dbReference type="EMBL" id="ROR93271.1"/>
    </source>
</evidence>
<sequence>MLVLVLAVPLAVAVVLALWALAISPVTSAEPPAPVISEVLSATPDAAITTTATLIEAPSVPIRSSSSGLVTRVLVEGGVPVGQGDVLLEVDGASVVAYLAETPLHRDLEPGASGADVAVAERLLVDLGYLDVADESLDQGAAEAIRTFNDDHGWGQGSTLVLHSLVWIPRWVGPPEVVLVEPGERIEPQTELYSAPDGADAIAVDIERAPTDRTVTVGTASVLLAAGEDEIHDAGAVAALAEVMGDETSVIASVTLREPSTVGAVPASAIVADDRGSFCYFPDVTGSPISVTVTTGRTGVVYIDASQIGSPVLVNPRETRAELACG</sequence>
<dbReference type="EMBL" id="RKHQ01000002">
    <property type="protein sequence ID" value="ROR93271.1"/>
    <property type="molecule type" value="Genomic_DNA"/>
</dbReference>
<dbReference type="Proteomes" id="UP000275356">
    <property type="component" value="Unassembled WGS sequence"/>
</dbReference>
<protein>
    <submittedName>
        <fullName evidence="1">Biotin/lipoyl-binding protein</fullName>
    </submittedName>
</protein>
<gene>
    <name evidence="1" type="ORF">EDD28_2679</name>
</gene>
<accession>A0A3N2D0J7</accession>
<reference evidence="1 2" key="1">
    <citation type="submission" date="2018-11" db="EMBL/GenBank/DDBJ databases">
        <title>Sequencing the genomes of 1000 actinobacteria strains.</title>
        <authorList>
            <person name="Klenk H.-P."/>
        </authorList>
    </citation>
    <scope>NUCLEOTIDE SEQUENCE [LARGE SCALE GENOMIC DNA]</scope>
    <source>
        <strain evidence="1 2">DSM 13521</strain>
    </source>
</reference>